<dbReference type="InterPro" id="IPR002125">
    <property type="entry name" value="CMP_dCMP_dom"/>
</dbReference>
<accession>A0A419R624</accession>
<reference evidence="2 3" key="1">
    <citation type="submission" date="2018-09" db="EMBL/GenBank/DDBJ databases">
        <title>Altererythrobacter sp.Ery1 and Ery12, the genome sequencing of novel strains in genus Alterythrobacter.</title>
        <authorList>
            <person name="Cheng H."/>
            <person name="Wu Y.-H."/>
            <person name="Fang C."/>
            <person name="Xu X.-W."/>
        </authorList>
    </citation>
    <scope>NUCLEOTIDE SEQUENCE [LARGE SCALE GENOMIC DNA]</scope>
    <source>
        <strain evidence="2 3">Ery12</strain>
    </source>
</reference>
<dbReference type="InterPro" id="IPR016193">
    <property type="entry name" value="Cytidine_deaminase-like"/>
</dbReference>
<dbReference type="AlphaFoldDB" id="A0A419R624"/>
<sequence>MTDAGWMRQAIALAVAEKGRDPANTPIAALVVRDGEIVGQGVNRTAECCDATAHAEIEALRHAGAAAGEMRIEGATLYSTLQPCGMCTFASIWAGIGRIVFGARREDVHEMYFEDRHLSTLDFIADAYKDDIALHGGVLAQECAQLYFRPGDDVPEKMQAND</sequence>
<dbReference type="Proteomes" id="UP000284322">
    <property type="component" value="Unassembled WGS sequence"/>
</dbReference>
<comment type="caution">
    <text evidence="2">The sequence shown here is derived from an EMBL/GenBank/DDBJ whole genome shotgun (WGS) entry which is preliminary data.</text>
</comment>
<dbReference type="OrthoDB" id="9802676at2"/>
<organism evidence="2 3">
    <name type="scientific">Tsuneonella suprasediminis</name>
    <dbReference type="NCBI Taxonomy" id="2306996"/>
    <lineage>
        <taxon>Bacteria</taxon>
        <taxon>Pseudomonadati</taxon>
        <taxon>Pseudomonadota</taxon>
        <taxon>Alphaproteobacteria</taxon>
        <taxon>Sphingomonadales</taxon>
        <taxon>Erythrobacteraceae</taxon>
        <taxon>Tsuneonella</taxon>
    </lineage>
</organism>
<keyword evidence="3" id="KW-1185">Reference proteome</keyword>
<evidence type="ECO:0000313" key="3">
    <source>
        <dbReference type="Proteomes" id="UP000284322"/>
    </source>
</evidence>
<feature type="domain" description="CMP/dCMP-type deaminase" evidence="1">
    <location>
        <begin position="3"/>
        <end position="126"/>
    </location>
</feature>
<dbReference type="PANTHER" id="PTHR11079">
    <property type="entry name" value="CYTOSINE DEAMINASE FAMILY MEMBER"/>
    <property type="match status" value="1"/>
</dbReference>
<dbReference type="EMBL" id="RAHJ01000003">
    <property type="protein sequence ID" value="RJX71361.1"/>
    <property type="molecule type" value="Genomic_DNA"/>
</dbReference>
<dbReference type="Gene3D" id="3.40.140.10">
    <property type="entry name" value="Cytidine Deaminase, domain 2"/>
    <property type="match status" value="1"/>
</dbReference>
<dbReference type="PROSITE" id="PS51747">
    <property type="entry name" value="CYT_DCMP_DEAMINASES_2"/>
    <property type="match status" value="1"/>
</dbReference>
<dbReference type="GO" id="GO:0003824">
    <property type="term" value="F:catalytic activity"/>
    <property type="evidence" value="ECO:0007669"/>
    <property type="project" value="InterPro"/>
</dbReference>
<dbReference type="SUPFAM" id="SSF53927">
    <property type="entry name" value="Cytidine deaminase-like"/>
    <property type="match status" value="1"/>
</dbReference>
<dbReference type="Pfam" id="PF00383">
    <property type="entry name" value="dCMP_cyt_deam_1"/>
    <property type="match status" value="1"/>
</dbReference>
<gene>
    <name evidence="2" type="ORF">D6858_01350</name>
</gene>
<dbReference type="PANTHER" id="PTHR11079:SF162">
    <property type="entry name" value="RIBOFLAVIN BIOSYNTHESIS PROTEIN PYRD, CHLOROPLASTIC"/>
    <property type="match status" value="1"/>
</dbReference>
<dbReference type="CDD" id="cd01285">
    <property type="entry name" value="nucleoside_deaminase"/>
    <property type="match status" value="1"/>
</dbReference>
<name>A0A419R624_9SPHN</name>
<evidence type="ECO:0000313" key="2">
    <source>
        <dbReference type="EMBL" id="RJX71361.1"/>
    </source>
</evidence>
<proteinExistence type="predicted"/>
<evidence type="ECO:0000259" key="1">
    <source>
        <dbReference type="PROSITE" id="PS51747"/>
    </source>
</evidence>
<protein>
    <submittedName>
        <fullName evidence="2">Nucleoside deaminase</fullName>
    </submittedName>
</protein>